<evidence type="ECO:0000313" key="2">
    <source>
        <dbReference type="EMBL" id="PGH21585.1"/>
    </source>
</evidence>
<dbReference type="InterPro" id="IPR037176">
    <property type="entry name" value="Osmotin/thaumatin-like_sf"/>
</dbReference>
<name>A0A2B7YJT8_POLH7</name>
<dbReference type="AlphaFoldDB" id="A0A2B7YJT8"/>
<comment type="caution">
    <text evidence="2">The sequence shown here is derived from an EMBL/GenBank/DDBJ whole genome shotgun (WGS) entry which is preliminary data.</text>
</comment>
<dbReference type="Gene3D" id="2.60.110.10">
    <property type="entry name" value="Thaumatin"/>
    <property type="match status" value="1"/>
</dbReference>
<organism evidence="2 3">
    <name type="scientific">Polytolypa hystricis (strain UAMH7299)</name>
    <dbReference type="NCBI Taxonomy" id="1447883"/>
    <lineage>
        <taxon>Eukaryota</taxon>
        <taxon>Fungi</taxon>
        <taxon>Dikarya</taxon>
        <taxon>Ascomycota</taxon>
        <taxon>Pezizomycotina</taxon>
        <taxon>Eurotiomycetes</taxon>
        <taxon>Eurotiomycetidae</taxon>
        <taxon>Onygenales</taxon>
        <taxon>Onygenales incertae sedis</taxon>
        <taxon>Polytolypa</taxon>
    </lineage>
</organism>
<evidence type="ECO:0000256" key="1">
    <source>
        <dbReference type="SAM" id="SignalP"/>
    </source>
</evidence>
<dbReference type="PANTHER" id="PTHR36195:SF6">
    <property type="entry name" value="SECRETED THAUMATIN-LIKE PROTEIN CALA"/>
    <property type="match status" value="1"/>
</dbReference>
<dbReference type="Pfam" id="PF04681">
    <property type="entry name" value="Bys1"/>
    <property type="match status" value="1"/>
</dbReference>
<dbReference type="STRING" id="1447883.A0A2B7YJT8"/>
<proteinExistence type="predicted"/>
<evidence type="ECO:0008006" key="4">
    <source>
        <dbReference type="Google" id="ProtNLM"/>
    </source>
</evidence>
<dbReference type="InterPro" id="IPR006771">
    <property type="entry name" value="CetA-like"/>
</dbReference>
<dbReference type="EMBL" id="PDNA01000033">
    <property type="protein sequence ID" value="PGH21585.1"/>
    <property type="molecule type" value="Genomic_DNA"/>
</dbReference>
<dbReference type="SMART" id="SM00205">
    <property type="entry name" value="THN"/>
    <property type="match status" value="1"/>
</dbReference>
<sequence>MHSKTAVIAAAAIASLIPSALAGTASIKNQCKDTAYLWSIAGSAGEDMITLKSGETYSEEYRKNGNGGGLSIKIALDKHQNDVSQFEYTLSDSEDKVYYDLSNIDGYPFKEGGISITPSDPDCPTVTCPAGEGTCKEAYNQPYDDHATHGCPIESDLAMVLCPDGSPKAARTVSHPHWRQA</sequence>
<dbReference type="SUPFAM" id="SSF49870">
    <property type="entry name" value="Osmotin, thaumatin-like protein"/>
    <property type="match status" value="1"/>
</dbReference>
<dbReference type="PROSITE" id="PS51367">
    <property type="entry name" value="THAUMATIN_2"/>
    <property type="match status" value="1"/>
</dbReference>
<evidence type="ECO:0000313" key="3">
    <source>
        <dbReference type="Proteomes" id="UP000224634"/>
    </source>
</evidence>
<feature type="signal peptide" evidence="1">
    <location>
        <begin position="1"/>
        <end position="22"/>
    </location>
</feature>
<protein>
    <recommendedName>
        <fullName evidence="4">Antigenic thaumatin-like protein</fullName>
    </recommendedName>
</protein>
<dbReference type="PANTHER" id="PTHR36195">
    <property type="entry name" value="DOMAIN PROTEIN, PUTATIVE (AFU_ORTHOLOGUE AFUA_5G01990)-RELATED-RELATED"/>
    <property type="match status" value="1"/>
</dbReference>
<keyword evidence="3" id="KW-1185">Reference proteome</keyword>
<feature type="chain" id="PRO_5012631916" description="Antigenic thaumatin-like protein" evidence="1">
    <location>
        <begin position="23"/>
        <end position="181"/>
    </location>
</feature>
<reference evidence="2 3" key="1">
    <citation type="submission" date="2017-10" db="EMBL/GenBank/DDBJ databases">
        <title>Comparative genomics in systemic dimorphic fungi from Ajellomycetaceae.</title>
        <authorList>
            <person name="Munoz J.F."/>
            <person name="Mcewen J.G."/>
            <person name="Clay O.K."/>
            <person name="Cuomo C.A."/>
        </authorList>
    </citation>
    <scope>NUCLEOTIDE SEQUENCE [LARGE SCALE GENOMIC DNA]</scope>
    <source>
        <strain evidence="2 3">UAMH7299</strain>
    </source>
</reference>
<keyword evidence="1" id="KW-0732">Signal</keyword>
<dbReference type="InterPro" id="IPR001938">
    <property type="entry name" value="Thaumatin"/>
</dbReference>
<accession>A0A2B7YJT8</accession>
<dbReference type="OrthoDB" id="5144514at2759"/>
<gene>
    <name evidence="2" type="ORF">AJ80_03145</name>
</gene>
<dbReference type="Proteomes" id="UP000224634">
    <property type="component" value="Unassembled WGS sequence"/>
</dbReference>